<sequence>MELNHQRAKQTADAIAKHHPKAPRTAYPDLREISWGDLEGHKIPDLRPMHAAWNAGDFDYVLPNAESPNVVCKRSIAQLMEIVATALDRADKEQRVVTVAIVIHGRLLRIMLSQLLHQSV</sequence>
<dbReference type="Gene3D" id="3.40.50.1240">
    <property type="entry name" value="Phosphoglycerate mutase-like"/>
    <property type="match status" value="1"/>
</dbReference>
<evidence type="ECO:0008006" key="4">
    <source>
        <dbReference type="Google" id="ProtNLM"/>
    </source>
</evidence>
<dbReference type="STRING" id="578462.A0A0L0TDQ6"/>
<name>A0A0L0TDQ6_ALLM3</name>
<dbReference type="SUPFAM" id="SSF53254">
    <property type="entry name" value="Phosphoglycerate mutase-like"/>
    <property type="match status" value="1"/>
</dbReference>
<dbReference type="VEuPathDB" id="FungiDB:AMAG_20511"/>
<dbReference type="InterPro" id="IPR013078">
    <property type="entry name" value="His_Pase_superF_clade-1"/>
</dbReference>
<evidence type="ECO:0000313" key="3">
    <source>
        <dbReference type="Proteomes" id="UP000054350"/>
    </source>
</evidence>
<protein>
    <recommendedName>
        <fullName evidence="4">Phosphoglycerate mutase</fullName>
    </recommendedName>
</protein>
<reference evidence="2 3" key="1">
    <citation type="submission" date="2009-11" db="EMBL/GenBank/DDBJ databases">
        <title>Annotation of Allomyces macrogynus ATCC 38327.</title>
        <authorList>
            <consortium name="The Broad Institute Genome Sequencing Platform"/>
            <person name="Russ C."/>
            <person name="Cuomo C."/>
            <person name="Burger G."/>
            <person name="Gray M.W."/>
            <person name="Holland P.W.H."/>
            <person name="King N."/>
            <person name="Lang F.B.F."/>
            <person name="Roger A.J."/>
            <person name="Ruiz-Trillo I."/>
            <person name="Young S.K."/>
            <person name="Zeng Q."/>
            <person name="Gargeya S."/>
            <person name="Fitzgerald M."/>
            <person name="Haas B."/>
            <person name="Abouelleil A."/>
            <person name="Alvarado L."/>
            <person name="Arachchi H.M."/>
            <person name="Berlin A."/>
            <person name="Chapman S.B."/>
            <person name="Gearin G."/>
            <person name="Goldberg J."/>
            <person name="Griggs A."/>
            <person name="Gujja S."/>
            <person name="Hansen M."/>
            <person name="Heiman D."/>
            <person name="Howarth C."/>
            <person name="Larimer J."/>
            <person name="Lui A."/>
            <person name="MacDonald P.J.P."/>
            <person name="McCowen C."/>
            <person name="Montmayeur A."/>
            <person name="Murphy C."/>
            <person name="Neiman D."/>
            <person name="Pearson M."/>
            <person name="Priest M."/>
            <person name="Roberts A."/>
            <person name="Saif S."/>
            <person name="Shea T."/>
            <person name="Sisk P."/>
            <person name="Stolte C."/>
            <person name="Sykes S."/>
            <person name="Wortman J."/>
            <person name="Nusbaum C."/>
            <person name="Birren B."/>
        </authorList>
    </citation>
    <scope>NUCLEOTIDE SEQUENCE [LARGE SCALE GENOMIC DNA]</scope>
    <source>
        <strain evidence="2 3">ATCC 38327</strain>
    </source>
</reference>
<dbReference type="InterPro" id="IPR029033">
    <property type="entry name" value="His_PPase_superfam"/>
</dbReference>
<accession>A0A0L0TDQ6</accession>
<gene>
    <name evidence="2" type="ORF">AMAG_20511</name>
</gene>
<dbReference type="EMBL" id="GG745382">
    <property type="protein sequence ID" value="KNE72714.1"/>
    <property type="molecule type" value="Genomic_DNA"/>
</dbReference>
<reference evidence="3" key="2">
    <citation type="submission" date="2009-11" db="EMBL/GenBank/DDBJ databases">
        <title>The Genome Sequence of Allomyces macrogynus strain ATCC 38327.</title>
        <authorList>
            <consortium name="The Broad Institute Genome Sequencing Platform"/>
            <person name="Russ C."/>
            <person name="Cuomo C."/>
            <person name="Shea T."/>
            <person name="Young S.K."/>
            <person name="Zeng Q."/>
            <person name="Koehrsen M."/>
            <person name="Haas B."/>
            <person name="Borodovsky M."/>
            <person name="Guigo R."/>
            <person name="Alvarado L."/>
            <person name="Berlin A."/>
            <person name="Borenstein D."/>
            <person name="Chen Z."/>
            <person name="Engels R."/>
            <person name="Freedman E."/>
            <person name="Gellesch M."/>
            <person name="Goldberg J."/>
            <person name="Griggs A."/>
            <person name="Gujja S."/>
            <person name="Heiman D."/>
            <person name="Hepburn T."/>
            <person name="Howarth C."/>
            <person name="Jen D."/>
            <person name="Larson L."/>
            <person name="Lewis B."/>
            <person name="Mehta T."/>
            <person name="Park D."/>
            <person name="Pearson M."/>
            <person name="Roberts A."/>
            <person name="Saif S."/>
            <person name="Shenoy N."/>
            <person name="Sisk P."/>
            <person name="Stolte C."/>
            <person name="Sykes S."/>
            <person name="Walk T."/>
            <person name="White J."/>
            <person name="Yandava C."/>
            <person name="Burger G."/>
            <person name="Gray M.W."/>
            <person name="Holland P.W.H."/>
            <person name="King N."/>
            <person name="Lang F.B.F."/>
            <person name="Roger A.J."/>
            <person name="Ruiz-Trillo I."/>
            <person name="Lander E."/>
            <person name="Nusbaum C."/>
        </authorList>
    </citation>
    <scope>NUCLEOTIDE SEQUENCE [LARGE SCALE GENOMIC DNA]</scope>
    <source>
        <strain evidence="3">ATCC 38327</strain>
    </source>
</reference>
<keyword evidence="3" id="KW-1185">Reference proteome</keyword>
<dbReference type="AlphaFoldDB" id="A0A0L0TDQ6"/>
<feature type="region of interest" description="Disordered" evidence="1">
    <location>
        <begin position="1"/>
        <end position="23"/>
    </location>
</feature>
<evidence type="ECO:0000313" key="2">
    <source>
        <dbReference type="EMBL" id="KNE72714.1"/>
    </source>
</evidence>
<evidence type="ECO:0000256" key="1">
    <source>
        <dbReference type="SAM" id="MobiDB-lite"/>
    </source>
</evidence>
<dbReference type="OrthoDB" id="354304at2759"/>
<organism evidence="2 3">
    <name type="scientific">Allomyces macrogynus (strain ATCC 38327)</name>
    <name type="common">Allomyces javanicus var. macrogynus</name>
    <dbReference type="NCBI Taxonomy" id="578462"/>
    <lineage>
        <taxon>Eukaryota</taxon>
        <taxon>Fungi</taxon>
        <taxon>Fungi incertae sedis</taxon>
        <taxon>Blastocladiomycota</taxon>
        <taxon>Blastocladiomycetes</taxon>
        <taxon>Blastocladiales</taxon>
        <taxon>Blastocladiaceae</taxon>
        <taxon>Allomyces</taxon>
    </lineage>
</organism>
<dbReference type="Pfam" id="PF00300">
    <property type="entry name" value="His_Phos_1"/>
    <property type="match status" value="1"/>
</dbReference>
<dbReference type="Proteomes" id="UP000054350">
    <property type="component" value="Unassembled WGS sequence"/>
</dbReference>
<proteinExistence type="predicted"/>